<comment type="subcellular location">
    <subcellularLocation>
        <location evidence="1">Membrane</location>
        <topology evidence="1">Multi-pass membrane protein</topology>
    </subcellularLocation>
</comment>
<evidence type="ECO:0000313" key="8">
    <source>
        <dbReference type="Proteomes" id="UP000318681"/>
    </source>
</evidence>
<organism evidence="7 8">
    <name type="scientific">Alterirhizorhabdus solaris</name>
    <dbReference type="NCBI Taxonomy" id="2529389"/>
    <lineage>
        <taxon>Bacteria</taxon>
        <taxon>Pseudomonadati</taxon>
        <taxon>Pseudomonadota</taxon>
        <taxon>Alphaproteobacteria</taxon>
        <taxon>Sphingomonadales</taxon>
        <taxon>Rhizorhabdaceae</taxon>
        <taxon>Alterirhizorhabdus</taxon>
    </lineage>
</organism>
<dbReference type="InterPro" id="IPR052165">
    <property type="entry name" value="Membrane_assoc_protease"/>
</dbReference>
<evidence type="ECO:0000256" key="2">
    <source>
        <dbReference type="ARBA" id="ARBA00022692"/>
    </source>
</evidence>
<reference evidence="7 8" key="1">
    <citation type="submission" date="2019-07" db="EMBL/GenBank/DDBJ databases">
        <title>Sphingomonas solaris sp. nov., isolated from a solar panel from Boston, Massachusetts.</title>
        <authorList>
            <person name="Tanner K."/>
            <person name="Pascual J."/>
            <person name="Mancuso C."/>
            <person name="Pereto J."/>
            <person name="Khalil A."/>
            <person name="Vilanova C."/>
        </authorList>
    </citation>
    <scope>NUCLEOTIDE SEQUENCE [LARGE SCALE GENOMIC DNA]</scope>
    <source>
        <strain evidence="7 8">R4DWN</strain>
    </source>
</reference>
<dbReference type="Gene3D" id="2.40.50.140">
    <property type="entry name" value="Nucleic acid-binding proteins"/>
    <property type="match status" value="1"/>
</dbReference>
<comment type="caution">
    <text evidence="7">The sequence shown here is derived from an EMBL/GenBank/DDBJ whole genome shotgun (WGS) entry which is preliminary data.</text>
</comment>
<name>A0A558R6Z4_9SPHN</name>
<evidence type="ECO:0000259" key="6">
    <source>
        <dbReference type="Pfam" id="PF01957"/>
    </source>
</evidence>
<dbReference type="InterPro" id="IPR012340">
    <property type="entry name" value="NA-bd_OB-fold"/>
</dbReference>
<dbReference type="PANTHER" id="PTHR33507">
    <property type="entry name" value="INNER MEMBRANE PROTEIN YBBJ"/>
    <property type="match status" value="1"/>
</dbReference>
<dbReference type="OrthoDB" id="9810336at2"/>
<keyword evidence="2 5" id="KW-0812">Transmembrane</keyword>
<dbReference type="AlphaFoldDB" id="A0A558R6Z4"/>
<dbReference type="InterPro" id="IPR002810">
    <property type="entry name" value="NfeD-like_C"/>
</dbReference>
<evidence type="ECO:0000313" key="7">
    <source>
        <dbReference type="EMBL" id="TVV75155.1"/>
    </source>
</evidence>
<dbReference type="Pfam" id="PF01957">
    <property type="entry name" value="NfeD"/>
    <property type="match status" value="1"/>
</dbReference>
<feature type="transmembrane region" description="Helical" evidence="5">
    <location>
        <begin position="12"/>
        <end position="35"/>
    </location>
</feature>
<evidence type="ECO:0000256" key="1">
    <source>
        <dbReference type="ARBA" id="ARBA00004141"/>
    </source>
</evidence>
<keyword evidence="3 5" id="KW-1133">Transmembrane helix</keyword>
<keyword evidence="8" id="KW-1185">Reference proteome</keyword>
<dbReference type="PANTHER" id="PTHR33507:SF3">
    <property type="entry name" value="INNER MEMBRANE PROTEIN YBBJ"/>
    <property type="match status" value="1"/>
</dbReference>
<feature type="transmembrane region" description="Helical" evidence="5">
    <location>
        <begin position="41"/>
        <end position="71"/>
    </location>
</feature>
<evidence type="ECO:0000256" key="4">
    <source>
        <dbReference type="ARBA" id="ARBA00023136"/>
    </source>
</evidence>
<dbReference type="Proteomes" id="UP000318681">
    <property type="component" value="Unassembled WGS sequence"/>
</dbReference>
<protein>
    <submittedName>
        <fullName evidence="7">NfeD family protein</fullName>
    </submittedName>
</protein>
<feature type="domain" description="NfeD-like C-terminal" evidence="6">
    <location>
        <begin position="92"/>
        <end position="146"/>
    </location>
</feature>
<evidence type="ECO:0000256" key="5">
    <source>
        <dbReference type="SAM" id="Phobius"/>
    </source>
</evidence>
<proteinExistence type="predicted"/>
<accession>A0A558R6Z4</accession>
<dbReference type="RefSeq" id="WP_145149744.1">
    <property type="nucleotide sequence ID" value="NZ_VNIM01000023.1"/>
</dbReference>
<dbReference type="EMBL" id="VNIM01000023">
    <property type="protein sequence ID" value="TVV75155.1"/>
    <property type="molecule type" value="Genomic_DNA"/>
</dbReference>
<sequence length="147" mass="15288">MDGFAGLAPYWWWLIAALALATAEIVAPGVFLIWLGAAAAVAGILTALLGLPLLGQVIVFAVASVAGVYAARRWFQRNPGISPDPLLNDRAGQLIGMLVTVVEPIAADRGRVRVGDGVWNAAGIDAVPGETVRVIGAHGTTLLVERI</sequence>
<dbReference type="GO" id="GO:0005886">
    <property type="term" value="C:plasma membrane"/>
    <property type="evidence" value="ECO:0007669"/>
    <property type="project" value="TreeGrafter"/>
</dbReference>
<gene>
    <name evidence="7" type="ORF">FOY91_07650</name>
</gene>
<keyword evidence="4 5" id="KW-0472">Membrane</keyword>
<evidence type="ECO:0000256" key="3">
    <source>
        <dbReference type="ARBA" id="ARBA00022989"/>
    </source>
</evidence>